<dbReference type="Proteomes" id="UP000182977">
    <property type="component" value="Chromosome I"/>
</dbReference>
<organism evidence="2 3">
    <name type="scientific">Jiangella alkaliphila</name>
    <dbReference type="NCBI Taxonomy" id="419479"/>
    <lineage>
        <taxon>Bacteria</taxon>
        <taxon>Bacillati</taxon>
        <taxon>Actinomycetota</taxon>
        <taxon>Actinomycetes</taxon>
        <taxon>Jiangellales</taxon>
        <taxon>Jiangellaceae</taxon>
        <taxon>Jiangella</taxon>
    </lineage>
</organism>
<evidence type="ECO:0000313" key="3">
    <source>
        <dbReference type="Proteomes" id="UP000182977"/>
    </source>
</evidence>
<dbReference type="RefSeq" id="WP_046766387.1">
    <property type="nucleotide sequence ID" value="NZ_KQ061219.1"/>
</dbReference>
<proteinExistence type="predicted"/>
<keyword evidence="3" id="KW-1185">Reference proteome</keyword>
<dbReference type="OrthoDB" id="9943332at2"/>
<name>A0A1H2H1A1_9ACTN</name>
<protein>
    <submittedName>
        <fullName evidence="2">Uncharacterized protein</fullName>
    </submittedName>
</protein>
<reference evidence="3" key="1">
    <citation type="submission" date="2016-10" db="EMBL/GenBank/DDBJ databases">
        <authorList>
            <person name="Varghese N."/>
            <person name="Submissions S."/>
        </authorList>
    </citation>
    <scope>NUCLEOTIDE SEQUENCE [LARGE SCALE GENOMIC DNA]</scope>
    <source>
        <strain evidence="3">DSM 45079</strain>
    </source>
</reference>
<accession>A0A1H2H1A1</accession>
<evidence type="ECO:0000313" key="2">
    <source>
        <dbReference type="EMBL" id="SDU25647.1"/>
    </source>
</evidence>
<feature type="region of interest" description="Disordered" evidence="1">
    <location>
        <begin position="175"/>
        <end position="196"/>
    </location>
</feature>
<sequence>MAAEEGHEVHCLVGALHLSVSYLASASLGPGEVVTRFGWRVVSTDPHLPGRLFDDHQYDIGARELTPRDGLRVLAGLLVDAGEDFFSDTPGAMKLPIWLSAMAARHLNDLKMVALTGVTPAEVHTVGIPADRLLLAVEIAREALHVETQMNGPGLFGPETLAELQRLAATADRDVAVPDPDDPLGPPLYEGPASDAHYRLSPGRYHAHLRHHPAQRLVVIVAKSELSGEPMAASFTRLRPADRPRTQRTNNPPGSTDAPQPPDSPRQPGGWTPQPPSSPRGTERTDPPAPGM</sequence>
<dbReference type="AlphaFoldDB" id="A0A1H2H1A1"/>
<dbReference type="EMBL" id="LT629791">
    <property type="protein sequence ID" value="SDU25647.1"/>
    <property type="molecule type" value="Genomic_DNA"/>
</dbReference>
<feature type="region of interest" description="Disordered" evidence="1">
    <location>
        <begin position="232"/>
        <end position="292"/>
    </location>
</feature>
<gene>
    <name evidence="2" type="ORF">SAMN04488563_0788</name>
</gene>
<feature type="compositionally biased region" description="Polar residues" evidence="1">
    <location>
        <begin position="247"/>
        <end position="258"/>
    </location>
</feature>
<evidence type="ECO:0000256" key="1">
    <source>
        <dbReference type="SAM" id="MobiDB-lite"/>
    </source>
</evidence>